<name>A0ABV0ZT90_9TELE</name>
<feature type="transmembrane region" description="Helical" evidence="1">
    <location>
        <begin position="30"/>
        <end position="52"/>
    </location>
</feature>
<evidence type="ECO:0008006" key="4">
    <source>
        <dbReference type="Google" id="ProtNLM"/>
    </source>
</evidence>
<comment type="caution">
    <text evidence="2">The sequence shown here is derived from an EMBL/GenBank/DDBJ whole genome shotgun (WGS) entry which is preliminary data.</text>
</comment>
<organism evidence="2 3">
    <name type="scientific">Ameca splendens</name>
    <dbReference type="NCBI Taxonomy" id="208324"/>
    <lineage>
        <taxon>Eukaryota</taxon>
        <taxon>Metazoa</taxon>
        <taxon>Chordata</taxon>
        <taxon>Craniata</taxon>
        <taxon>Vertebrata</taxon>
        <taxon>Euteleostomi</taxon>
        <taxon>Actinopterygii</taxon>
        <taxon>Neopterygii</taxon>
        <taxon>Teleostei</taxon>
        <taxon>Neoteleostei</taxon>
        <taxon>Acanthomorphata</taxon>
        <taxon>Ovalentaria</taxon>
        <taxon>Atherinomorphae</taxon>
        <taxon>Cyprinodontiformes</taxon>
        <taxon>Goodeidae</taxon>
        <taxon>Ameca</taxon>
    </lineage>
</organism>
<proteinExistence type="predicted"/>
<reference evidence="2 3" key="1">
    <citation type="submission" date="2021-06" db="EMBL/GenBank/DDBJ databases">
        <authorList>
            <person name="Palmer J.M."/>
        </authorList>
    </citation>
    <scope>NUCLEOTIDE SEQUENCE [LARGE SCALE GENOMIC DNA]</scope>
    <source>
        <strain evidence="2 3">AS_MEX2019</strain>
        <tissue evidence="2">Muscle</tissue>
    </source>
</reference>
<gene>
    <name evidence="2" type="ORF">AMECASPLE_037992</name>
</gene>
<dbReference type="EMBL" id="JAHRIP010072559">
    <property type="protein sequence ID" value="MEQ2309370.1"/>
    <property type="molecule type" value="Genomic_DNA"/>
</dbReference>
<dbReference type="Proteomes" id="UP001469553">
    <property type="component" value="Unassembled WGS sequence"/>
</dbReference>
<sequence>MCLCGCGGMVGAVGPGSVKPAWQILPDGFVPFRCGVVASIVTMVLGVVYSVMLGWCCIGPLPCCCGALCGGWQGVAGRLEQGWVWSLCSVDVSSSAFRGWSSSAGLFPCGEGIHAIWAQGHVINVCILVGDGSVGKLMLGFVVGGGLNGVEIGIHGGAECFVLRWFWL</sequence>
<feature type="non-terminal residue" evidence="2">
    <location>
        <position position="168"/>
    </location>
</feature>
<keyword evidence="1" id="KW-1133">Transmembrane helix</keyword>
<keyword evidence="1" id="KW-0812">Transmembrane</keyword>
<keyword evidence="3" id="KW-1185">Reference proteome</keyword>
<evidence type="ECO:0000256" key="1">
    <source>
        <dbReference type="SAM" id="Phobius"/>
    </source>
</evidence>
<evidence type="ECO:0000313" key="3">
    <source>
        <dbReference type="Proteomes" id="UP001469553"/>
    </source>
</evidence>
<keyword evidence="1" id="KW-0472">Membrane</keyword>
<accession>A0ABV0ZT90</accession>
<evidence type="ECO:0000313" key="2">
    <source>
        <dbReference type="EMBL" id="MEQ2309370.1"/>
    </source>
</evidence>
<protein>
    <recommendedName>
        <fullName evidence="4">Transmembrane protein</fullName>
    </recommendedName>
</protein>